<keyword evidence="2" id="KW-0378">Hydrolase</keyword>
<keyword evidence="2" id="KW-0540">Nuclease</keyword>
<sequence>MKIEGLPFDAYPGGGREQLEQRPGFNTRHADAPEFMRITGVTNCAYCGLPFTARFEDWLTMVLDHVVPQSVCKSMGIDAIWVWNYSNAVLACGACNGFCNRFKVEVDCTVPKTLPEFYDLRDRIFLERRNLILARRGKERTYFDTKPWDSTFQQTVLEVGAEGGTLAIVRQRNQRGTWEYWTLRDETTMLDVLPKDELGDGVALFEQSAHVDKFEDALLRLDKYPWFRFVPTTVSDEFTDLVLSEVEKRGGKEAVIEWSERLYRPQARLLP</sequence>
<accession>A0AAU7DJX7</accession>
<dbReference type="EMBL" id="CP121196">
    <property type="protein sequence ID" value="XBH17640.1"/>
    <property type="molecule type" value="Genomic_DNA"/>
</dbReference>
<dbReference type="Gene3D" id="1.10.30.50">
    <property type="match status" value="1"/>
</dbReference>
<dbReference type="CDD" id="cd00085">
    <property type="entry name" value="HNHc"/>
    <property type="match status" value="1"/>
</dbReference>
<proteinExistence type="predicted"/>
<evidence type="ECO:0000313" key="2">
    <source>
        <dbReference type="EMBL" id="XBH17640.1"/>
    </source>
</evidence>
<dbReference type="RefSeq" id="WP_348262864.1">
    <property type="nucleotide sequence ID" value="NZ_CP121196.1"/>
</dbReference>
<name>A0AAU7DJX7_9BACT</name>
<evidence type="ECO:0000256" key="1">
    <source>
        <dbReference type="SAM" id="MobiDB-lite"/>
    </source>
</evidence>
<dbReference type="AlphaFoldDB" id="A0AAU7DJX7"/>
<keyword evidence="2" id="KW-0255">Endonuclease</keyword>
<feature type="region of interest" description="Disordered" evidence="1">
    <location>
        <begin position="1"/>
        <end position="22"/>
    </location>
</feature>
<reference evidence="2" key="1">
    <citation type="submission" date="2023-03" db="EMBL/GenBank/DDBJ databases">
        <title>Edaphobacter sp.</title>
        <authorList>
            <person name="Huber K.J."/>
            <person name="Papendorf J."/>
            <person name="Pilke C."/>
            <person name="Bunk B."/>
            <person name="Sproeer C."/>
            <person name="Pester M."/>
        </authorList>
    </citation>
    <scope>NUCLEOTIDE SEQUENCE</scope>
    <source>
        <strain evidence="2">DSM 110680</strain>
    </source>
</reference>
<gene>
    <name evidence="2" type="ORF">P8935_24115</name>
</gene>
<protein>
    <submittedName>
        <fullName evidence="2">HNH endonuclease</fullName>
    </submittedName>
</protein>
<dbReference type="GO" id="GO:0004519">
    <property type="term" value="F:endonuclease activity"/>
    <property type="evidence" value="ECO:0007669"/>
    <property type="project" value="UniProtKB-KW"/>
</dbReference>
<organism evidence="2">
    <name type="scientific">Telmatobacter sp. DSM 110680</name>
    <dbReference type="NCBI Taxonomy" id="3036704"/>
    <lineage>
        <taxon>Bacteria</taxon>
        <taxon>Pseudomonadati</taxon>
        <taxon>Acidobacteriota</taxon>
        <taxon>Terriglobia</taxon>
        <taxon>Terriglobales</taxon>
        <taxon>Acidobacteriaceae</taxon>
        <taxon>Telmatobacter</taxon>
    </lineage>
</organism>
<dbReference type="InterPro" id="IPR003615">
    <property type="entry name" value="HNH_nuc"/>
</dbReference>